<keyword evidence="2" id="KW-0812">Transmembrane</keyword>
<feature type="region of interest" description="Disordered" evidence="1">
    <location>
        <begin position="85"/>
        <end position="104"/>
    </location>
</feature>
<evidence type="ECO:0000256" key="2">
    <source>
        <dbReference type="SAM" id="Phobius"/>
    </source>
</evidence>
<evidence type="ECO:0000313" key="4">
    <source>
        <dbReference type="Proteomes" id="UP000693941"/>
    </source>
</evidence>
<proteinExistence type="predicted"/>
<protein>
    <submittedName>
        <fullName evidence="3">Uncharacterized protein</fullName>
    </submittedName>
</protein>
<evidence type="ECO:0000256" key="1">
    <source>
        <dbReference type="SAM" id="MobiDB-lite"/>
    </source>
</evidence>
<reference evidence="3" key="1">
    <citation type="journal article" date="2021" name="Environ. Microbiol.">
        <title>New insights into the diversity and evolution of the archaeal mobilome from three complete genomes of Saccharolobus shibatae.</title>
        <authorList>
            <person name="Medvedeva S."/>
            <person name="Brandt D."/>
            <person name="Cvirkaite-Krupovic V."/>
            <person name="Liu Y."/>
            <person name="Severinov K."/>
            <person name="Ishino S."/>
            <person name="Ishino Y."/>
            <person name="Prangishvili D."/>
            <person name="Kalinowski J."/>
            <person name="Krupovic M."/>
        </authorList>
    </citation>
    <scope>NUCLEOTIDE SEQUENCE</scope>
    <source>
        <strain evidence="3">BEU9</strain>
    </source>
</reference>
<dbReference type="EMBL" id="CP077715">
    <property type="protein sequence ID" value="QXJ30916.1"/>
    <property type="molecule type" value="Genomic_DNA"/>
</dbReference>
<keyword evidence="2" id="KW-0472">Membrane</keyword>
<dbReference type="Proteomes" id="UP000693941">
    <property type="component" value="Chromosome"/>
</dbReference>
<sequence length="147" mass="16242">MPAIVLINGWVNYEYINSTITGWVTPQNNYWIGAPWYNPPLPVILALHLVNQSVPEPWWYYESQFNITVPSSWFTLNDPFVYPTSTSTTSTTTSTSTSTSTSTVTTTTSTVTSTVTSSSSNTTLYVIIAVVVIIIVIIGVVLGLRRR</sequence>
<organism evidence="3 4">
    <name type="scientific">Saccharolobus shibatae</name>
    <dbReference type="NCBI Taxonomy" id="2286"/>
    <lineage>
        <taxon>Archaea</taxon>
        <taxon>Thermoproteota</taxon>
        <taxon>Thermoprotei</taxon>
        <taxon>Sulfolobales</taxon>
        <taxon>Sulfolobaceae</taxon>
        <taxon>Saccharolobus</taxon>
    </lineage>
</organism>
<accession>A0A8F5GVG5</accession>
<evidence type="ECO:0000313" key="3">
    <source>
        <dbReference type="EMBL" id="QXJ30916.1"/>
    </source>
</evidence>
<feature type="transmembrane region" description="Helical" evidence="2">
    <location>
        <begin position="124"/>
        <end position="144"/>
    </location>
</feature>
<gene>
    <name evidence="3" type="ORF">J5U21_00565</name>
</gene>
<name>A0A8F5GVG5_9CREN</name>
<keyword evidence="2" id="KW-1133">Transmembrane helix</keyword>
<dbReference type="AlphaFoldDB" id="A0A8F5GVG5"/>